<dbReference type="Proteomes" id="UP000294567">
    <property type="component" value="Unassembled WGS sequence"/>
</dbReference>
<comment type="caution">
    <text evidence="11">The sequence shown here is derived from an EMBL/GenBank/DDBJ whole genome shotgun (WGS) entry which is preliminary data.</text>
</comment>
<accession>A0A4R3KXE0</accession>
<keyword evidence="12" id="KW-1185">Reference proteome</keyword>
<comment type="subcellular location">
    <subcellularLocation>
        <location evidence="10">Cell membrane</location>
        <topology evidence="10">Multi-pass membrane protein</topology>
    </subcellularLocation>
</comment>
<dbReference type="AlphaFoldDB" id="A0A4R3KXE0"/>
<comment type="subunit">
    <text evidence="10">Probably interacts with PlsX.</text>
</comment>
<evidence type="ECO:0000256" key="4">
    <source>
        <dbReference type="ARBA" id="ARBA00022692"/>
    </source>
</evidence>
<organism evidence="11 12">
    <name type="scientific">Keratinibaculum paraultunense</name>
    <dbReference type="NCBI Taxonomy" id="1278232"/>
    <lineage>
        <taxon>Bacteria</taxon>
        <taxon>Bacillati</taxon>
        <taxon>Bacillota</taxon>
        <taxon>Tissierellia</taxon>
        <taxon>Tissierellales</taxon>
        <taxon>Tepidimicrobiaceae</taxon>
        <taxon>Keratinibaculum</taxon>
    </lineage>
</organism>
<evidence type="ECO:0000256" key="8">
    <source>
        <dbReference type="ARBA" id="ARBA00023209"/>
    </source>
</evidence>
<evidence type="ECO:0000256" key="10">
    <source>
        <dbReference type="HAMAP-Rule" id="MF_01043"/>
    </source>
</evidence>
<feature type="transmembrane region" description="Helical" evidence="10">
    <location>
        <begin position="149"/>
        <end position="165"/>
    </location>
</feature>
<evidence type="ECO:0000256" key="5">
    <source>
        <dbReference type="ARBA" id="ARBA00022989"/>
    </source>
</evidence>
<dbReference type="GO" id="GO:0005886">
    <property type="term" value="C:plasma membrane"/>
    <property type="evidence" value="ECO:0007669"/>
    <property type="project" value="UniProtKB-SubCell"/>
</dbReference>
<keyword evidence="5 10" id="KW-1133">Transmembrane helix</keyword>
<comment type="pathway">
    <text evidence="10">Lipid metabolism; phospholipid metabolism.</text>
</comment>
<keyword evidence="4 10" id="KW-0812">Transmembrane</keyword>
<evidence type="ECO:0000256" key="1">
    <source>
        <dbReference type="ARBA" id="ARBA00022475"/>
    </source>
</evidence>
<evidence type="ECO:0000256" key="6">
    <source>
        <dbReference type="ARBA" id="ARBA00023098"/>
    </source>
</evidence>
<keyword evidence="11" id="KW-0012">Acyltransferase</keyword>
<dbReference type="Pfam" id="PF02660">
    <property type="entry name" value="G3P_acyltransf"/>
    <property type="match status" value="1"/>
</dbReference>
<sequence length="207" mass="22495">MSLGKRVIKLNKSFIVALISYFIGNFSSAYILGKAFQKKDIRNYGSGNAGATNALRVFGKKLGGITFILDVLKGIIAVYIGERIMGYNGKLIASIFVVLGHDWPVFLKFKGGKGVATSLGVIFLLHYPTAIICTAIGIAIIIITRYVSLGSIIAAGLVPIVGSIVNRPFNKNFFITTFILAILVISRHKDNINRLVKGEEFKLGEKV</sequence>
<feature type="transmembrane region" description="Helical" evidence="10">
    <location>
        <begin position="119"/>
        <end position="143"/>
    </location>
</feature>
<comment type="function">
    <text evidence="10">Catalyzes the transfer of an acyl group from acyl-phosphate (acyl-PO(4)) to glycerol-3-phosphate (G3P) to form lysophosphatidic acid (LPA). This enzyme utilizes acyl-phosphate as fatty acyl donor, but not acyl-CoA or acyl-ACP.</text>
</comment>
<dbReference type="SMART" id="SM01207">
    <property type="entry name" value="G3P_acyltransf"/>
    <property type="match status" value="1"/>
</dbReference>
<feature type="transmembrane region" description="Helical" evidence="10">
    <location>
        <begin position="87"/>
        <end position="107"/>
    </location>
</feature>
<dbReference type="EC" id="2.3.1.275" evidence="10"/>
<evidence type="ECO:0000256" key="2">
    <source>
        <dbReference type="ARBA" id="ARBA00022516"/>
    </source>
</evidence>
<evidence type="ECO:0000313" key="11">
    <source>
        <dbReference type="EMBL" id="TCS89578.1"/>
    </source>
</evidence>
<keyword evidence="7 10" id="KW-0472">Membrane</keyword>
<proteinExistence type="inferred from homology"/>
<evidence type="ECO:0000256" key="9">
    <source>
        <dbReference type="ARBA" id="ARBA00023264"/>
    </source>
</evidence>
<feature type="transmembrane region" description="Helical" evidence="10">
    <location>
        <begin position="172"/>
        <end position="188"/>
    </location>
</feature>
<keyword evidence="9 10" id="KW-1208">Phospholipid metabolism</keyword>
<keyword evidence="6 10" id="KW-0443">Lipid metabolism</keyword>
<dbReference type="PANTHER" id="PTHR30309:SF0">
    <property type="entry name" value="GLYCEROL-3-PHOSPHATE ACYLTRANSFERASE-RELATED"/>
    <property type="match status" value="1"/>
</dbReference>
<evidence type="ECO:0000256" key="7">
    <source>
        <dbReference type="ARBA" id="ARBA00023136"/>
    </source>
</evidence>
<comment type="catalytic activity">
    <reaction evidence="10">
        <text>an acyl phosphate + sn-glycerol 3-phosphate = a 1-acyl-sn-glycero-3-phosphate + phosphate</text>
        <dbReference type="Rhea" id="RHEA:34075"/>
        <dbReference type="ChEBI" id="CHEBI:43474"/>
        <dbReference type="ChEBI" id="CHEBI:57597"/>
        <dbReference type="ChEBI" id="CHEBI:57970"/>
        <dbReference type="ChEBI" id="CHEBI:59918"/>
        <dbReference type="EC" id="2.3.1.275"/>
    </reaction>
</comment>
<evidence type="ECO:0000313" key="12">
    <source>
        <dbReference type="Proteomes" id="UP000294567"/>
    </source>
</evidence>
<protein>
    <recommendedName>
        <fullName evidence="10">Glycerol-3-phosphate acyltransferase</fullName>
    </recommendedName>
    <alternativeName>
        <fullName evidence="10">Acyl-PO4 G3P acyltransferase</fullName>
    </alternativeName>
    <alternativeName>
        <fullName evidence="10">Acyl-phosphate--glycerol-3-phosphate acyltransferase</fullName>
    </alternativeName>
    <alternativeName>
        <fullName evidence="10">G3P acyltransferase</fullName>
        <shortName evidence="10">GPAT</shortName>
        <ecNumber evidence="10">2.3.1.275</ecNumber>
    </alternativeName>
    <alternativeName>
        <fullName evidence="10">Lysophosphatidic acid synthase</fullName>
        <shortName evidence="10">LPA synthase</shortName>
    </alternativeName>
</protein>
<dbReference type="HAMAP" id="MF_01043">
    <property type="entry name" value="PlsY"/>
    <property type="match status" value="1"/>
</dbReference>
<comment type="similarity">
    <text evidence="10">Belongs to the PlsY family.</text>
</comment>
<gene>
    <name evidence="10" type="primary">plsY</name>
    <name evidence="11" type="ORF">EDD65_10550</name>
</gene>
<evidence type="ECO:0000256" key="3">
    <source>
        <dbReference type="ARBA" id="ARBA00022679"/>
    </source>
</evidence>
<keyword evidence="3 10" id="KW-0808">Transferase</keyword>
<dbReference type="UniPathway" id="UPA00085"/>
<feature type="transmembrane region" description="Helical" evidence="10">
    <location>
        <begin position="62"/>
        <end position="81"/>
    </location>
</feature>
<dbReference type="EMBL" id="SMAE01000005">
    <property type="protein sequence ID" value="TCS89578.1"/>
    <property type="molecule type" value="Genomic_DNA"/>
</dbReference>
<dbReference type="PANTHER" id="PTHR30309">
    <property type="entry name" value="INNER MEMBRANE PROTEIN YGIH"/>
    <property type="match status" value="1"/>
</dbReference>
<name>A0A4R3KXE0_9FIRM</name>
<keyword evidence="8 10" id="KW-0594">Phospholipid biosynthesis</keyword>
<dbReference type="GO" id="GO:0043772">
    <property type="term" value="F:acyl-phosphate glycerol-3-phosphate acyltransferase activity"/>
    <property type="evidence" value="ECO:0007669"/>
    <property type="project" value="UniProtKB-UniRule"/>
</dbReference>
<dbReference type="GO" id="GO:0008654">
    <property type="term" value="P:phospholipid biosynthetic process"/>
    <property type="evidence" value="ECO:0007669"/>
    <property type="project" value="UniProtKB-UniRule"/>
</dbReference>
<reference evidence="11 12" key="1">
    <citation type="submission" date="2019-03" db="EMBL/GenBank/DDBJ databases">
        <title>Genomic Encyclopedia of Type Strains, Phase IV (KMG-IV): sequencing the most valuable type-strain genomes for metagenomic binning, comparative biology and taxonomic classification.</title>
        <authorList>
            <person name="Goeker M."/>
        </authorList>
    </citation>
    <scope>NUCLEOTIDE SEQUENCE [LARGE SCALE GENOMIC DNA]</scope>
    <source>
        <strain evidence="11 12">DSM 26752</strain>
    </source>
</reference>
<feature type="transmembrane region" description="Helical" evidence="10">
    <location>
        <begin position="12"/>
        <end position="32"/>
    </location>
</feature>
<dbReference type="NCBIfam" id="TIGR00023">
    <property type="entry name" value="glycerol-3-phosphate 1-O-acyltransferase PlsY"/>
    <property type="match status" value="1"/>
</dbReference>
<dbReference type="InterPro" id="IPR003811">
    <property type="entry name" value="G3P_acylTferase_PlsY"/>
</dbReference>
<keyword evidence="1 10" id="KW-1003">Cell membrane</keyword>
<keyword evidence="2 10" id="KW-0444">Lipid biosynthesis</keyword>